<dbReference type="InterPro" id="IPR018062">
    <property type="entry name" value="HTH_AraC-typ_CS"/>
</dbReference>
<dbReference type="PANTHER" id="PTHR43547">
    <property type="entry name" value="TWO-COMPONENT HISTIDINE KINASE"/>
    <property type="match status" value="1"/>
</dbReference>
<dbReference type="Pfam" id="PF07495">
    <property type="entry name" value="Y_Y_Y"/>
    <property type="match status" value="1"/>
</dbReference>
<feature type="domain" description="Histidine kinase" evidence="10">
    <location>
        <begin position="802"/>
        <end position="1017"/>
    </location>
</feature>
<dbReference type="Gene3D" id="1.10.10.60">
    <property type="entry name" value="Homeodomain-like"/>
    <property type="match status" value="2"/>
</dbReference>
<dbReference type="EMBL" id="DXCK01000113">
    <property type="protein sequence ID" value="HIZ02215.1"/>
    <property type="molecule type" value="Genomic_DNA"/>
</dbReference>
<dbReference type="SMART" id="SM00342">
    <property type="entry name" value="HTH_ARAC"/>
    <property type="match status" value="1"/>
</dbReference>
<name>A0A9D2A6A5_9BACE</name>
<dbReference type="InterPro" id="IPR011006">
    <property type="entry name" value="CheY-like_superfamily"/>
</dbReference>
<dbReference type="InterPro" id="IPR013783">
    <property type="entry name" value="Ig-like_fold"/>
</dbReference>
<evidence type="ECO:0000256" key="4">
    <source>
        <dbReference type="ARBA" id="ARBA00023015"/>
    </source>
</evidence>
<dbReference type="Pfam" id="PF00512">
    <property type="entry name" value="HisKA"/>
    <property type="match status" value="1"/>
</dbReference>
<evidence type="ECO:0000256" key="3">
    <source>
        <dbReference type="ARBA" id="ARBA00022553"/>
    </source>
</evidence>
<keyword evidence="8" id="KW-0812">Transmembrane</keyword>
<dbReference type="GO" id="GO:0003700">
    <property type="term" value="F:DNA-binding transcription factor activity"/>
    <property type="evidence" value="ECO:0007669"/>
    <property type="project" value="InterPro"/>
</dbReference>
<dbReference type="InterPro" id="IPR001789">
    <property type="entry name" value="Sig_transdc_resp-reg_receiver"/>
</dbReference>
<keyword evidence="4" id="KW-0805">Transcription regulation</keyword>
<dbReference type="SMART" id="SM00448">
    <property type="entry name" value="REC"/>
    <property type="match status" value="1"/>
</dbReference>
<dbReference type="SUPFAM" id="SSF50998">
    <property type="entry name" value="Quinoprotein alcohol dehydrogenase-like"/>
    <property type="match status" value="2"/>
</dbReference>
<dbReference type="SUPFAM" id="SSF55874">
    <property type="entry name" value="ATPase domain of HSP90 chaperone/DNA topoisomerase II/histidine kinase"/>
    <property type="match status" value="1"/>
</dbReference>
<evidence type="ECO:0000313" key="13">
    <source>
        <dbReference type="Proteomes" id="UP000824023"/>
    </source>
</evidence>
<dbReference type="InterPro" id="IPR004358">
    <property type="entry name" value="Sig_transdc_His_kin-like_C"/>
</dbReference>
<dbReference type="GO" id="GO:0000155">
    <property type="term" value="F:phosphorelay sensor kinase activity"/>
    <property type="evidence" value="ECO:0007669"/>
    <property type="project" value="InterPro"/>
</dbReference>
<evidence type="ECO:0000256" key="1">
    <source>
        <dbReference type="ARBA" id="ARBA00000085"/>
    </source>
</evidence>
<keyword evidence="8" id="KW-0472">Membrane</keyword>
<keyword evidence="5" id="KW-0238">DNA-binding</keyword>
<protein>
    <recommendedName>
        <fullName evidence="2">histidine kinase</fullName>
        <ecNumber evidence="2">2.7.13.3</ecNumber>
    </recommendedName>
</protein>
<evidence type="ECO:0000256" key="5">
    <source>
        <dbReference type="ARBA" id="ARBA00023125"/>
    </source>
</evidence>
<evidence type="ECO:0000256" key="7">
    <source>
        <dbReference type="PROSITE-ProRule" id="PRU00169"/>
    </source>
</evidence>
<organism evidence="12 13">
    <name type="scientific">Candidatus Bacteroides merdipullorum</name>
    <dbReference type="NCBI Taxonomy" id="2838474"/>
    <lineage>
        <taxon>Bacteria</taxon>
        <taxon>Pseudomonadati</taxon>
        <taxon>Bacteroidota</taxon>
        <taxon>Bacteroidia</taxon>
        <taxon>Bacteroidales</taxon>
        <taxon>Bacteroidaceae</taxon>
        <taxon>Bacteroides</taxon>
    </lineage>
</organism>
<dbReference type="SUPFAM" id="SSF52172">
    <property type="entry name" value="CheY-like"/>
    <property type="match status" value="1"/>
</dbReference>
<dbReference type="InterPro" id="IPR011110">
    <property type="entry name" value="Reg_prop"/>
</dbReference>
<feature type="modified residue" description="4-aspartylphosphate" evidence="7">
    <location>
        <position position="1105"/>
    </location>
</feature>
<dbReference type="PROSITE" id="PS50109">
    <property type="entry name" value="HIS_KIN"/>
    <property type="match status" value="1"/>
</dbReference>
<dbReference type="InterPro" id="IPR036097">
    <property type="entry name" value="HisK_dim/P_sf"/>
</dbReference>
<dbReference type="InterPro" id="IPR005467">
    <property type="entry name" value="His_kinase_dom"/>
</dbReference>
<dbReference type="Pfam" id="PF12833">
    <property type="entry name" value="HTH_18"/>
    <property type="match status" value="1"/>
</dbReference>
<keyword evidence="8" id="KW-1133">Transmembrane helix</keyword>
<dbReference type="SMART" id="SM00387">
    <property type="entry name" value="HATPase_c"/>
    <property type="match status" value="1"/>
</dbReference>
<dbReference type="Gene3D" id="3.30.565.10">
    <property type="entry name" value="Histidine kinase-like ATPase, C-terminal domain"/>
    <property type="match status" value="1"/>
</dbReference>
<feature type="domain" description="HTH araC/xylS-type" evidence="9">
    <location>
        <begin position="1202"/>
        <end position="1301"/>
    </location>
</feature>
<evidence type="ECO:0000256" key="8">
    <source>
        <dbReference type="SAM" id="Phobius"/>
    </source>
</evidence>
<dbReference type="FunFam" id="2.130.10.10:FF:000891">
    <property type="entry name" value="Two-component system sensor histidine kinase/response regulator, hybrid (One-component system)"/>
    <property type="match status" value="1"/>
</dbReference>
<dbReference type="Gene3D" id="3.40.50.2300">
    <property type="match status" value="1"/>
</dbReference>
<evidence type="ECO:0000259" key="9">
    <source>
        <dbReference type="PROSITE" id="PS01124"/>
    </source>
</evidence>
<dbReference type="Proteomes" id="UP000824023">
    <property type="component" value="Unassembled WGS sequence"/>
</dbReference>
<dbReference type="InterPro" id="IPR011123">
    <property type="entry name" value="Y_Y_Y"/>
</dbReference>
<dbReference type="Gene3D" id="2.60.40.10">
    <property type="entry name" value="Immunoglobulins"/>
    <property type="match status" value="1"/>
</dbReference>
<dbReference type="InterPro" id="IPR015943">
    <property type="entry name" value="WD40/YVTN_repeat-like_dom_sf"/>
</dbReference>
<keyword evidence="6" id="KW-0804">Transcription</keyword>
<dbReference type="Pfam" id="PF02518">
    <property type="entry name" value="HATPase_c"/>
    <property type="match status" value="1"/>
</dbReference>
<dbReference type="InterPro" id="IPR003594">
    <property type="entry name" value="HATPase_dom"/>
</dbReference>
<evidence type="ECO:0000259" key="10">
    <source>
        <dbReference type="PROSITE" id="PS50109"/>
    </source>
</evidence>
<dbReference type="InterPro" id="IPR018060">
    <property type="entry name" value="HTH_AraC"/>
</dbReference>
<gene>
    <name evidence="12" type="ORF">H9819_08210</name>
</gene>
<sequence length="1307" mass="147712">MEKHRLLFLYILMCLGLPTMTLSAEDYLFKQVSISKGMPASIQSVYAEKGGFVWVGTKKGLGRFDGYELKMYTHDADNPYSLPGNEVYQIVEDSLQNLWVLTDGDLAFYDKSSARFLKLSGKDGVKATTSCRWPGGMFFSSRAALFFYDYSTRQLKKVADYGGWGSFVKEIVPWDDHTLLCLRLWEGLSLLDIRTGKMRPAPMEHSEGVTRILLDSQQRLWTTSYNKGVSCFDREGRLLASYTTENSDLSHNIILCMSEHEGDIWMGTDGGGINILDPETGRIRVLTYIPGDKNALPDNSIQSLYADADNLWVGSIKGGLINIRRSFIRSYSDVPLNANSGLSEKAVLAFCQEEKTGDIWIGTDGGGINRFEPNARNFVHYPQTWGEKVTSICTLNERELLVTLFSKGIFAFNKRTGTLRKINDIDVIEQQALYGRKSVYVYRDTPSSILILSSHIYHYFPDTRRVERLTAEGSNAEGVFTIVGQQGPYTYLHDMRSIYSLDGRNGSLQVVYSVASHIILQCVCRDAEGKFWVGTSEGLSLYDPMTHSVTPLQNATLKGVLSLLYDNGRRLWIGAEGGLYVWLPERKKLISLDESDGVQANGYTERAVLNASQGGIYIGGINGFVYVDGNVADLEVPDMPLLSLGDIIGGEHSLLGEVDKDSRELMHAVKDGTVSIKLMTHTDNRFRKRLYRWQINGADKQVAEGGDPEITLRALSPGTYRILASCSTKYSEWMPWNHIVTFTVPPAWYQTWWFVLLCALFIASALVYFVLQAIRRKEEKMVLALKEHKQQVYEEKVRFLININHELRTPLTLISAPLSQILQKLSPDDALYPPLKNVLKQAKRMKSLLNMVLSLRKMEMKETKLQMKPHLLNEWLKETADDFLYEGKERNISLTYELDDAIGEVYFDQEKNVIILTNLIVNAFKHSPDGSSIILRTELVQERNAVRISVVDCGDGLKGVDAAQLFTRFYQGEGAKDGAGIGLSYSKILVEKHHGQIGAFDNPDGGACFWYELPLRQPAEDAVFQPEEYLNHLVQSEDYIKPGTPLTEEVDMHNYTCLFVDDNRDLQQMILSTFMGRFKKLHVVSNGQEALEWIRREMPDVVVSDLMMPRMDGYELCSCIKGNPDLAYIQVILLTARTDEQSHMDGYKTGADAYVEKPFEPDDLLEVIRNRLFLREQLKSRYVPVSPTSDSPVSSADDAFLYKINNIIRNHLSEELLDVTFLCEQMGTSRASLFNRVKALTGMGPSNYINKLRMECAAEMLRKTELSMTEIAERTGFSSSRYFSTTFKKYMGVTPTQYKSDSFQPAS</sequence>
<dbReference type="InterPro" id="IPR036890">
    <property type="entry name" value="HATPase_C_sf"/>
</dbReference>
<reference evidence="12" key="2">
    <citation type="submission" date="2021-04" db="EMBL/GenBank/DDBJ databases">
        <authorList>
            <person name="Gilroy R."/>
        </authorList>
    </citation>
    <scope>NUCLEOTIDE SEQUENCE</scope>
    <source>
        <strain evidence="12">ChiHjej12B11-24981</strain>
    </source>
</reference>
<dbReference type="Pfam" id="PF00072">
    <property type="entry name" value="Response_reg"/>
    <property type="match status" value="1"/>
</dbReference>
<dbReference type="Gene3D" id="2.130.10.10">
    <property type="entry name" value="YVTN repeat-like/Quinoprotein amine dehydrogenase"/>
    <property type="match status" value="2"/>
</dbReference>
<evidence type="ECO:0000313" key="12">
    <source>
        <dbReference type="EMBL" id="HIZ02215.1"/>
    </source>
</evidence>
<feature type="transmembrane region" description="Helical" evidence="8">
    <location>
        <begin position="752"/>
        <end position="771"/>
    </location>
</feature>
<dbReference type="GO" id="GO:0043565">
    <property type="term" value="F:sequence-specific DNA binding"/>
    <property type="evidence" value="ECO:0007669"/>
    <property type="project" value="InterPro"/>
</dbReference>
<dbReference type="PROSITE" id="PS00041">
    <property type="entry name" value="HTH_ARAC_FAMILY_1"/>
    <property type="match status" value="1"/>
</dbReference>
<dbReference type="InterPro" id="IPR009057">
    <property type="entry name" value="Homeodomain-like_sf"/>
</dbReference>
<dbReference type="InterPro" id="IPR003661">
    <property type="entry name" value="HisK_dim/P_dom"/>
</dbReference>
<evidence type="ECO:0000259" key="11">
    <source>
        <dbReference type="PROSITE" id="PS50110"/>
    </source>
</evidence>
<reference evidence="12" key="1">
    <citation type="journal article" date="2021" name="PeerJ">
        <title>Extensive microbial diversity within the chicken gut microbiome revealed by metagenomics and culture.</title>
        <authorList>
            <person name="Gilroy R."/>
            <person name="Ravi A."/>
            <person name="Getino M."/>
            <person name="Pursley I."/>
            <person name="Horton D.L."/>
            <person name="Alikhan N.F."/>
            <person name="Baker D."/>
            <person name="Gharbi K."/>
            <person name="Hall N."/>
            <person name="Watson M."/>
            <person name="Adriaenssens E.M."/>
            <person name="Foster-Nyarko E."/>
            <person name="Jarju S."/>
            <person name="Secka A."/>
            <person name="Antonio M."/>
            <person name="Oren A."/>
            <person name="Chaudhuri R.R."/>
            <person name="La Ragione R."/>
            <person name="Hildebrand F."/>
            <person name="Pallen M.J."/>
        </authorList>
    </citation>
    <scope>NUCLEOTIDE SEQUENCE</scope>
    <source>
        <strain evidence="12">ChiHjej12B11-24981</strain>
    </source>
</reference>
<evidence type="ECO:0000256" key="2">
    <source>
        <dbReference type="ARBA" id="ARBA00012438"/>
    </source>
</evidence>
<comment type="catalytic activity">
    <reaction evidence="1">
        <text>ATP + protein L-histidine = ADP + protein N-phospho-L-histidine.</text>
        <dbReference type="EC" id="2.7.13.3"/>
    </reaction>
</comment>
<dbReference type="SUPFAM" id="SSF46689">
    <property type="entry name" value="Homeodomain-like"/>
    <property type="match status" value="1"/>
</dbReference>
<dbReference type="InterPro" id="IPR011047">
    <property type="entry name" value="Quinoprotein_ADH-like_sf"/>
</dbReference>
<feature type="domain" description="Response regulatory" evidence="11">
    <location>
        <begin position="1056"/>
        <end position="1172"/>
    </location>
</feature>
<proteinExistence type="predicted"/>
<dbReference type="EC" id="2.7.13.3" evidence="2"/>
<dbReference type="SUPFAM" id="SSF47384">
    <property type="entry name" value="Homodimeric domain of signal transducing histidine kinase"/>
    <property type="match status" value="1"/>
</dbReference>
<dbReference type="Gene3D" id="1.10.287.130">
    <property type="match status" value="1"/>
</dbReference>
<keyword evidence="3 7" id="KW-0597">Phosphoprotein</keyword>
<dbReference type="SMART" id="SM00388">
    <property type="entry name" value="HisKA"/>
    <property type="match status" value="1"/>
</dbReference>
<dbReference type="Pfam" id="PF07494">
    <property type="entry name" value="Reg_prop"/>
    <property type="match status" value="2"/>
</dbReference>
<comment type="caution">
    <text evidence="12">The sequence shown here is derived from an EMBL/GenBank/DDBJ whole genome shotgun (WGS) entry which is preliminary data.</text>
</comment>
<accession>A0A9D2A6A5</accession>
<evidence type="ECO:0000256" key="6">
    <source>
        <dbReference type="ARBA" id="ARBA00023163"/>
    </source>
</evidence>
<dbReference type="PROSITE" id="PS50110">
    <property type="entry name" value="RESPONSE_REGULATORY"/>
    <property type="match status" value="1"/>
</dbReference>
<dbReference type="PROSITE" id="PS01124">
    <property type="entry name" value="HTH_ARAC_FAMILY_2"/>
    <property type="match status" value="1"/>
</dbReference>
<dbReference type="CDD" id="cd00082">
    <property type="entry name" value="HisKA"/>
    <property type="match status" value="1"/>
</dbReference>
<dbReference type="PRINTS" id="PR00344">
    <property type="entry name" value="BCTRLSENSOR"/>
</dbReference>
<dbReference type="PANTHER" id="PTHR43547:SF2">
    <property type="entry name" value="HYBRID SIGNAL TRANSDUCTION HISTIDINE KINASE C"/>
    <property type="match status" value="1"/>
</dbReference>